<dbReference type="InterPro" id="IPR029016">
    <property type="entry name" value="GAF-like_dom_sf"/>
</dbReference>
<evidence type="ECO:0000256" key="7">
    <source>
        <dbReference type="ARBA" id="ARBA00022801"/>
    </source>
</evidence>
<accession>A0A373A095</accession>
<keyword evidence="20" id="KW-1185">Reference proteome</keyword>
<evidence type="ECO:0000256" key="15">
    <source>
        <dbReference type="ARBA" id="ARBA00081350"/>
    </source>
</evidence>
<dbReference type="SUPFAM" id="SSF55874">
    <property type="entry name" value="ATPase domain of HSP90 chaperone/DNA topoisomerase II/histidine kinase"/>
    <property type="match status" value="1"/>
</dbReference>
<feature type="domain" description="GAF" evidence="17">
    <location>
        <begin position="82"/>
        <end position="274"/>
    </location>
</feature>
<comment type="function">
    <text evidence="13">Primarily acts as an independent SigF regulator that is sensitive to the osmosensory signal, mediating the cross talk of PknD with the SigF regulon. Possesses both phosphatase and kinase activities. The kinase domain functions as a classic anti-sigma factor-like kinase to phosphorylate the anti-anti-sigma factor domain at the canonical regulatory site, and the phosphatase domain antagonizes this activity.</text>
</comment>
<evidence type="ECO:0000256" key="2">
    <source>
        <dbReference type="ARBA" id="ARBA00022553"/>
    </source>
</evidence>
<dbReference type="InterPro" id="IPR036457">
    <property type="entry name" value="PPM-type-like_dom_sf"/>
</dbReference>
<evidence type="ECO:0000256" key="12">
    <source>
        <dbReference type="ARBA" id="ARBA00047761"/>
    </source>
</evidence>
<keyword evidence="10" id="KW-0904">Protein phosphatase</keyword>
<evidence type="ECO:0000256" key="14">
    <source>
        <dbReference type="ARBA" id="ARBA00075117"/>
    </source>
</evidence>
<dbReference type="EMBL" id="QVIG01000001">
    <property type="protein sequence ID" value="RGD61174.1"/>
    <property type="molecule type" value="Genomic_DNA"/>
</dbReference>
<dbReference type="InterPro" id="IPR003594">
    <property type="entry name" value="HATPase_dom"/>
</dbReference>
<evidence type="ECO:0000256" key="6">
    <source>
        <dbReference type="ARBA" id="ARBA00022777"/>
    </source>
</evidence>
<keyword evidence="5" id="KW-0547">Nucleotide-binding</keyword>
<comment type="caution">
    <text evidence="19">The sequence shown here is derived from an EMBL/GenBank/DDBJ whole genome shotgun (WGS) entry which is preliminary data.</text>
</comment>
<feature type="region of interest" description="Disordered" evidence="16">
    <location>
        <begin position="1"/>
        <end position="60"/>
    </location>
</feature>
<dbReference type="FunFam" id="3.30.565.10:FF:000028">
    <property type="entry name" value="PAS sensor protein"/>
    <property type="match status" value="1"/>
</dbReference>
<evidence type="ECO:0000256" key="10">
    <source>
        <dbReference type="ARBA" id="ARBA00022912"/>
    </source>
</evidence>
<gene>
    <name evidence="19" type="ORF">DR950_28465</name>
</gene>
<feature type="compositionally biased region" description="Low complexity" evidence="16">
    <location>
        <begin position="35"/>
        <end position="53"/>
    </location>
</feature>
<keyword evidence="4" id="KW-0479">Metal-binding</keyword>
<name>A0A373A095_9ACTN</name>
<feature type="region of interest" description="Disordered" evidence="16">
    <location>
        <begin position="131"/>
        <end position="165"/>
    </location>
</feature>
<keyword evidence="11" id="KW-0464">Manganese</keyword>
<evidence type="ECO:0000256" key="1">
    <source>
        <dbReference type="ARBA" id="ARBA00013081"/>
    </source>
</evidence>
<evidence type="ECO:0000259" key="18">
    <source>
        <dbReference type="SMART" id="SM00331"/>
    </source>
</evidence>
<sequence>MRDQLKTEAEQPPAVPGQRRQVPAATAGPTPPAPGLTAAPVPAPAAAPAAARRTGARPERTEMADRLAYLDSATRRINSALDLAATLRNIGRVLVPTLADAAVIHLRDPLPNVEREPGFPEELRIHHSTGTRIGRRGRPSGMDDRRRSRYGARSTADGGPATPVTRGGALAHALLSRRPADPAVLGTPSAERAETLLRELYGTRGVARLAAGTSVLALPLRGRKAVLGLLILIRRPPERTGRPVFDAADTATAAHLATQAGLAVDTALRYAREWEIANELQRSMLPLRLPQSHGVRIAQRYLPGERGAQVGGDWYDAVPLPGNRVALIVGDVMGHSLTSAAIMGQLRTSAQTLAALDLPPHEVLYHLDEQAQRLGREQHLATCVYAVYDPIANRVVMANAGHVPPVLVRPDGTAELVELDSGAPIGVGGVDFNSVELPAPPGSALLLFTDGLVETRTRPISDGLEVLRARIAAARWQSPEQLCQEALRILPPGDRGDDIALLGACFDGIPAGDVAHWYLQPRNETPGRARRLAAHTLRRWGLDELSEATELMVSELVTNAVQHATRPVTLSLVRTTRLRCEVGDDSPLLPRPRRTGPEDERGRGLQIVARCADRWGATRLGTGKVVWFEQRLPVQT</sequence>
<dbReference type="GO" id="GO:0016301">
    <property type="term" value="F:kinase activity"/>
    <property type="evidence" value="ECO:0007669"/>
    <property type="project" value="UniProtKB-KW"/>
</dbReference>
<dbReference type="CDD" id="cd16936">
    <property type="entry name" value="HATPase_RsbW-like"/>
    <property type="match status" value="1"/>
</dbReference>
<evidence type="ECO:0000259" key="17">
    <source>
        <dbReference type="SMART" id="SM00065"/>
    </source>
</evidence>
<dbReference type="EC" id="3.1.3.16" evidence="1"/>
<dbReference type="GO" id="GO:0046872">
    <property type="term" value="F:metal ion binding"/>
    <property type="evidence" value="ECO:0007669"/>
    <property type="project" value="UniProtKB-KW"/>
</dbReference>
<dbReference type="Pfam" id="PF13581">
    <property type="entry name" value="HATPase_c_2"/>
    <property type="match status" value="1"/>
</dbReference>
<keyword evidence="3" id="KW-0808">Transferase</keyword>
<evidence type="ECO:0000256" key="4">
    <source>
        <dbReference type="ARBA" id="ARBA00022723"/>
    </source>
</evidence>
<dbReference type="InterPro" id="IPR001932">
    <property type="entry name" value="PPM-type_phosphatase-like_dom"/>
</dbReference>
<evidence type="ECO:0000256" key="16">
    <source>
        <dbReference type="SAM" id="MobiDB-lite"/>
    </source>
</evidence>
<keyword evidence="9" id="KW-0460">Magnesium</keyword>
<keyword evidence="8" id="KW-0067">ATP-binding</keyword>
<evidence type="ECO:0000256" key="5">
    <source>
        <dbReference type="ARBA" id="ARBA00022741"/>
    </source>
</evidence>
<dbReference type="InterPro" id="IPR036890">
    <property type="entry name" value="HATPase_C_sf"/>
</dbReference>
<dbReference type="PANTHER" id="PTHR43156:SF2">
    <property type="entry name" value="STAGE II SPORULATION PROTEIN E"/>
    <property type="match status" value="1"/>
</dbReference>
<proteinExistence type="predicted"/>
<evidence type="ECO:0000256" key="11">
    <source>
        <dbReference type="ARBA" id="ARBA00023211"/>
    </source>
</evidence>
<dbReference type="GO" id="GO:0004722">
    <property type="term" value="F:protein serine/threonine phosphatase activity"/>
    <property type="evidence" value="ECO:0007669"/>
    <property type="project" value="UniProtKB-EC"/>
</dbReference>
<dbReference type="Gene3D" id="3.30.565.10">
    <property type="entry name" value="Histidine kinase-like ATPase, C-terminal domain"/>
    <property type="match status" value="1"/>
</dbReference>
<dbReference type="SMART" id="SM00331">
    <property type="entry name" value="PP2C_SIG"/>
    <property type="match status" value="1"/>
</dbReference>
<dbReference type="PANTHER" id="PTHR43156">
    <property type="entry name" value="STAGE II SPORULATION PROTEIN E-RELATED"/>
    <property type="match status" value="1"/>
</dbReference>
<protein>
    <recommendedName>
        <fullName evidence="1">protein-serine/threonine phosphatase</fullName>
        <ecNumber evidence="1">3.1.3.16</ecNumber>
    </recommendedName>
    <alternativeName>
        <fullName evidence="15">Protein-serine/threonine phosphatase</fullName>
    </alternativeName>
    <alternativeName>
        <fullName evidence="14">Serine/threonine-protein kinase</fullName>
    </alternativeName>
</protein>
<evidence type="ECO:0000256" key="3">
    <source>
        <dbReference type="ARBA" id="ARBA00022679"/>
    </source>
</evidence>
<dbReference type="InterPro" id="IPR003018">
    <property type="entry name" value="GAF"/>
</dbReference>
<dbReference type="Pfam" id="PF01590">
    <property type="entry name" value="GAF"/>
    <property type="match status" value="1"/>
</dbReference>
<comment type="catalytic activity">
    <reaction evidence="12">
        <text>O-phospho-L-seryl-[protein] + H2O = L-seryl-[protein] + phosphate</text>
        <dbReference type="Rhea" id="RHEA:20629"/>
        <dbReference type="Rhea" id="RHEA-COMP:9863"/>
        <dbReference type="Rhea" id="RHEA-COMP:11604"/>
        <dbReference type="ChEBI" id="CHEBI:15377"/>
        <dbReference type="ChEBI" id="CHEBI:29999"/>
        <dbReference type="ChEBI" id="CHEBI:43474"/>
        <dbReference type="ChEBI" id="CHEBI:83421"/>
        <dbReference type="EC" id="3.1.3.16"/>
    </reaction>
</comment>
<evidence type="ECO:0000313" key="20">
    <source>
        <dbReference type="Proteomes" id="UP000263377"/>
    </source>
</evidence>
<evidence type="ECO:0000256" key="8">
    <source>
        <dbReference type="ARBA" id="ARBA00022840"/>
    </source>
</evidence>
<reference evidence="19 20" key="1">
    <citation type="submission" date="2018-08" db="EMBL/GenBank/DDBJ databases">
        <title>Diversity &amp; Physiological Properties of Lignin-Decomposing Actinobacteria from Soil.</title>
        <authorList>
            <person name="Roh S.G."/>
            <person name="Kim S.B."/>
        </authorList>
    </citation>
    <scope>NUCLEOTIDE SEQUENCE [LARGE SCALE GENOMIC DNA]</scope>
    <source>
        <strain evidence="19 20">MMS17-GH009</strain>
    </source>
</reference>
<dbReference type="AlphaFoldDB" id="A0A373A095"/>
<keyword evidence="6" id="KW-0418">Kinase</keyword>
<dbReference type="GO" id="GO:0005524">
    <property type="term" value="F:ATP binding"/>
    <property type="evidence" value="ECO:0007669"/>
    <property type="project" value="UniProtKB-KW"/>
</dbReference>
<evidence type="ECO:0000256" key="13">
    <source>
        <dbReference type="ARBA" id="ARBA00056274"/>
    </source>
</evidence>
<dbReference type="InterPro" id="IPR052016">
    <property type="entry name" value="Bact_Sigma-Reg"/>
</dbReference>
<feature type="domain" description="PPM-type phosphatase" evidence="18">
    <location>
        <begin position="292"/>
        <end position="506"/>
    </location>
</feature>
<dbReference type="SMART" id="SM00065">
    <property type="entry name" value="GAF"/>
    <property type="match status" value="1"/>
</dbReference>
<dbReference type="Proteomes" id="UP000263377">
    <property type="component" value="Unassembled WGS sequence"/>
</dbReference>
<dbReference type="FunFam" id="3.60.40.10:FF:000005">
    <property type="entry name" value="Serine/threonine protein phosphatase"/>
    <property type="match status" value="1"/>
</dbReference>
<dbReference type="SUPFAM" id="SSF55781">
    <property type="entry name" value="GAF domain-like"/>
    <property type="match status" value="1"/>
</dbReference>
<dbReference type="RefSeq" id="WP_117489373.1">
    <property type="nucleotide sequence ID" value="NZ_QVIG01000001.1"/>
</dbReference>
<evidence type="ECO:0000256" key="9">
    <source>
        <dbReference type="ARBA" id="ARBA00022842"/>
    </source>
</evidence>
<keyword evidence="7" id="KW-0378">Hydrolase</keyword>
<organism evidence="19 20">
    <name type="scientific">Kitasatospora xanthocidica</name>
    <dbReference type="NCBI Taxonomy" id="83382"/>
    <lineage>
        <taxon>Bacteria</taxon>
        <taxon>Bacillati</taxon>
        <taxon>Actinomycetota</taxon>
        <taxon>Actinomycetes</taxon>
        <taxon>Kitasatosporales</taxon>
        <taxon>Streptomycetaceae</taxon>
        <taxon>Kitasatospora</taxon>
    </lineage>
</organism>
<dbReference type="SUPFAM" id="SSF81606">
    <property type="entry name" value="PP2C-like"/>
    <property type="match status" value="1"/>
</dbReference>
<dbReference type="Gene3D" id="3.60.40.10">
    <property type="entry name" value="PPM-type phosphatase domain"/>
    <property type="match status" value="1"/>
</dbReference>
<dbReference type="Pfam" id="PF07228">
    <property type="entry name" value="SpoIIE"/>
    <property type="match status" value="1"/>
</dbReference>
<dbReference type="Gene3D" id="3.30.450.40">
    <property type="match status" value="1"/>
</dbReference>
<evidence type="ECO:0000313" key="19">
    <source>
        <dbReference type="EMBL" id="RGD61174.1"/>
    </source>
</evidence>
<keyword evidence="2" id="KW-0597">Phosphoprotein</keyword>